<feature type="binding site" evidence="8">
    <location>
        <position position="264"/>
    </location>
    <ligand>
        <name>substrate</name>
    </ligand>
</feature>
<feature type="active site" description="Proton acceptor" evidence="7">
    <location>
        <position position="107"/>
    </location>
</feature>
<evidence type="ECO:0000256" key="10">
    <source>
        <dbReference type="SAM" id="SignalP"/>
    </source>
</evidence>
<comment type="similarity">
    <text evidence="1 9">Belongs to the peptidase S11 family.</text>
</comment>
<keyword evidence="5" id="KW-0573">Peptidoglycan synthesis</keyword>
<proteinExistence type="inferred from homology"/>
<dbReference type="GO" id="GO:0006508">
    <property type="term" value="P:proteolysis"/>
    <property type="evidence" value="ECO:0007669"/>
    <property type="project" value="InterPro"/>
</dbReference>
<dbReference type="KEGG" id="agl:PYTT_2501"/>
<dbReference type="STRING" id="1679444.PYTT_2501"/>
<evidence type="ECO:0000256" key="7">
    <source>
        <dbReference type="PIRSR" id="PIRSR618044-1"/>
    </source>
</evidence>
<dbReference type="InterPro" id="IPR012338">
    <property type="entry name" value="Beta-lactam/transpept-like"/>
</dbReference>
<evidence type="ECO:0000259" key="11">
    <source>
        <dbReference type="Pfam" id="PF00768"/>
    </source>
</evidence>
<feature type="active site" evidence="7">
    <location>
        <position position="159"/>
    </location>
</feature>
<protein>
    <submittedName>
        <fullName evidence="12">D-alanyl-d-alanine carboxypeptidase</fullName>
    </submittedName>
</protein>
<keyword evidence="6" id="KW-0961">Cell wall biogenesis/degradation</keyword>
<reference evidence="13" key="1">
    <citation type="submission" date="2016-09" db="EMBL/GenBank/DDBJ databases">
        <authorList>
            <person name="Koehorst J."/>
        </authorList>
    </citation>
    <scope>NUCLEOTIDE SEQUENCE [LARGE SCALE GENOMIC DNA]</scope>
</reference>
<name>A0A1H6MMY0_9BACT</name>
<feature type="active site" description="Acyl-ester intermediate" evidence="7">
    <location>
        <position position="104"/>
    </location>
</feature>
<dbReference type="OrthoDB" id="9791132at2"/>
<dbReference type="InterPro" id="IPR001967">
    <property type="entry name" value="Peptidase_S11_N"/>
</dbReference>
<dbReference type="Pfam" id="PF00768">
    <property type="entry name" value="Peptidase_S11"/>
    <property type="match status" value="1"/>
</dbReference>
<organism evidence="12 13">
    <name type="scientific">Akkermansia glycaniphila</name>
    <dbReference type="NCBI Taxonomy" id="1679444"/>
    <lineage>
        <taxon>Bacteria</taxon>
        <taxon>Pseudomonadati</taxon>
        <taxon>Verrucomicrobiota</taxon>
        <taxon>Verrucomicrobiia</taxon>
        <taxon>Verrucomicrobiales</taxon>
        <taxon>Akkermansiaceae</taxon>
        <taxon>Akkermansia</taxon>
    </lineage>
</organism>
<dbReference type="PROSITE" id="PS51257">
    <property type="entry name" value="PROKAR_LIPOPROTEIN"/>
    <property type="match status" value="1"/>
</dbReference>
<evidence type="ECO:0000256" key="3">
    <source>
        <dbReference type="ARBA" id="ARBA00022801"/>
    </source>
</evidence>
<keyword evidence="3" id="KW-0378">Hydrolase</keyword>
<sequence>MRMRYLVFALSMGSLCTTIGCQSTYSATYHSQSTSPNARPVPTATPVPAVQAAVRLPSNYPSRPLATPSAPAPTPCCEAVCVMDALTGNVLYEHNGNTKRQVASTQKLVSSLVVLDHGSLNKLVTITTEDTKADPTKLGFRPGQQYRRGDLLHALMVKSYNDVALALARDTAGSVPRFVSMMNAKARSMGMRNSHFANPNGLPAPQYSTAVDMARCTWFAYRHPVLRSMVSTRSMEFSKADGRSVHLENTNKLLAQYSWVTGMKTGYTNAARRCLVSTGGVNGRHVIVVVLGCAPSRIWTESSKYLKWALNIS</sequence>
<evidence type="ECO:0000256" key="9">
    <source>
        <dbReference type="RuleBase" id="RU004016"/>
    </source>
</evidence>
<evidence type="ECO:0000256" key="8">
    <source>
        <dbReference type="PIRSR" id="PIRSR618044-2"/>
    </source>
</evidence>
<dbReference type="Proteomes" id="UP000176204">
    <property type="component" value="Chromosome I"/>
</dbReference>
<dbReference type="AlphaFoldDB" id="A0A1H6MMY0"/>
<dbReference type="Gene3D" id="3.40.710.10">
    <property type="entry name" value="DD-peptidase/beta-lactamase superfamily"/>
    <property type="match status" value="1"/>
</dbReference>
<accession>A0A1H6MMY0</accession>
<dbReference type="SUPFAM" id="SSF56601">
    <property type="entry name" value="beta-lactamase/transpeptidase-like"/>
    <property type="match status" value="1"/>
</dbReference>
<evidence type="ECO:0000256" key="2">
    <source>
        <dbReference type="ARBA" id="ARBA00022729"/>
    </source>
</evidence>
<keyword evidence="2 10" id="KW-0732">Signal</keyword>
<keyword evidence="13" id="KW-1185">Reference proteome</keyword>
<dbReference type="EMBL" id="LT629973">
    <property type="protein sequence ID" value="SEI00652.1"/>
    <property type="molecule type" value="Genomic_DNA"/>
</dbReference>
<evidence type="ECO:0000256" key="4">
    <source>
        <dbReference type="ARBA" id="ARBA00022960"/>
    </source>
</evidence>
<dbReference type="PANTHER" id="PTHR21581:SF6">
    <property type="entry name" value="TRAFFICKING PROTEIN PARTICLE COMPLEX SUBUNIT 12"/>
    <property type="match status" value="1"/>
</dbReference>
<dbReference type="GO" id="GO:0009002">
    <property type="term" value="F:serine-type D-Ala-D-Ala carboxypeptidase activity"/>
    <property type="evidence" value="ECO:0007669"/>
    <property type="project" value="InterPro"/>
</dbReference>
<feature type="chain" id="PRO_5009604601" evidence="10">
    <location>
        <begin position="20"/>
        <end position="313"/>
    </location>
</feature>
<keyword evidence="12" id="KW-0645">Protease</keyword>
<keyword evidence="12" id="KW-0121">Carboxypeptidase</keyword>
<dbReference type="GO" id="GO:0008360">
    <property type="term" value="P:regulation of cell shape"/>
    <property type="evidence" value="ECO:0007669"/>
    <property type="project" value="UniProtKB-KW"/>
</dbReference>
<evidence type="ECO:0000256" key="6">
    <source>
        <dbReference type="ARBA" id="ARBA00023316"/>
    </source>
</evidence>
<gene>
    <name evidence="12" type="ORF">PYTT_2501</name>
</gene>
<keyword evidence="4" id="KW-0133">Cell shape</keyword>
<dbReference type="InterPro" id="IPR018044">
    <property type="entry name" value="Peptidase_S11"/>
</dbReference>
<evidence type="ECO:0000313" key="12">
    <source>
        <dbReference type="EMBL" id="SEI00652.1"/>
    </source>
</evidence>
<evidence type="ECO:0000256" key="5">
    <source>
        <dbReference type="ARBA" id="ARBA00022984"/>
    </source>
</evidence>
<evidence type="ECO:0000256" key="1">
    <source>
        <dbReference type="ARBA" id="ARBA00007164"/>
    </source>
</evidence>
<dbReference type="GO" id="GO:0009252">
    <property type="term" value="P:peptidoglycan biosynthetic process"/>
    <property type="evidence" value="ECO:0007669"/>
    <property type="project" value="UniProtKB-KW"/>
</dbReference>
<dbReference type="PANTHER" id="PTHR21581">
    <property type="entry name" value="D-ALANYL-D-ALANINE CARBOXYPEPTIDASE"/>
    <property type="match status" value="1"/>
</dbReference>
<dbReference type="PRINTS" id="PR00725">
    <property type="entry name" value="DADACBPTASE1"/>
</dbReference>
<evidence type="ECO:0000313" key="13">
    <source>
        <dbReference type="Proteomes" id="UP000176204"/>
    </source>
</evidence>
<feature type="signal peptide" evidence="10">
    <location>
        <begin position="1"/>
        <end position="19"/>
    </location>
</feature>
<dbReference type="GO" id="GO:0071555">
    <property type="term" value="P:cell wall organization"/>
    <property type="evidence" value="ECO:0007669"/>
    <property type="project" value="UniProtKB-KW"/>
</dbReference>
<feature type="domain" description="Peptidase S11 D-alanyl-D-alanine carboxypeptidase A N-terminal" evidence="11">
    <location>
        <begin position="76"/>
        <end position="292"/>
    </location>
</feature>